<feature type="region of interest" description="Disordered" evidence="1">
    <location>
        <begin position="1"/>
        <end position="93"/>
    </location>
</feature>
<gene>
    <name evidence="2" type="ORF">COCON_G00087580</name>
</gene>
<feature type="compositionally biased region" description="Polar residues" evidence="1">
    <location>
        <begin position="19"/>
        <end position="33"/>
    </location>
</feature>
<reference evidence="2" key="1">
    <citation type="journal article" date="2023" name="Science">
        <title>Genome structures resolve the early diversification of teleost fishes.</title>
        <authorList>
            <person name="Parey E."/>
            <person name="Louis A."/>
            <person name="Montfort J."/>
            <person name="Bouchez O."/>
            <person name="Roques C."/>
            <person name="Iampietro C."/>
            <person name="Lluch J."/>
            <person name="Castinel A."/>
            <person name="Donnadieu C."/>
            <person name="Desvignes T."/>
            <person name="Floi Bucao C."/>
            <person name="Jouanno E."/>
            <person name="Wen M."/>
            <person name="Mejri S."/>
            <person name="Dirks R."/>
            <person name="Jansen H."/>
            <person name="Henkel C."/>
            <person name="Chen W.J."/>
            <person name="Zahm M."/>
            <person name="Cabau C."/>
            <person name="Klopp C."/>
            <person name="Thompson A.W."/>
            <person name="Robinson-Rechavi M."/>
            <person name="Braasch I."/>
            <person name="Lecointre G."/>
            <person name="Bobe J."/>
            <person name="Postlethwait J.H."/>
            <person name="Berthelot C."/>
            <person name="Roest Crollius H."/>
            <person name="Guiguen Y."/>
        </authorList>
    </citation>
    <scope>NUCLEOTIDE SEQUENCE</scope>
    <source>
        <strain evidence="2">Concon-B</strain>
    </source>
</reference>
<proteinExistence type="predicted"/>
<evidence type="ECO:0000256" key="1">
    <source>
        <dbReference type="SAM" id="MobiDB-lite"/>
    </source>
</evidence>
<evidence type="ECO:0000313" key="3">
    <source>
        <dbReference type="Proteomes" id="UP001152803"/>
    </source>
</evidence>
<name>A0A9Q1I0J1_CONCO</name>
<comment type="caution">
    <text evidence="2">The sequence shown here is derived from an EMBL/GenBank/DDBJ whole genome shotgun (WGS) entry which is preliminary data.</text>
</comment>
<organism evidence="2 3">
    <name type="scientific">Conger conger</name>
    <name type="common">Conger eel</name>
    <name type="synonym">Muraena conger</name>
    <dbReference type="NCBI Taxonomy" id="82655"/>
    <lineage>
        <taxon>Eukaryota</taxon>
        <taxon>Metazoa</taxon>
        <taxon>Chordata</taxon>
        <taxon>Craniata</taxon>
        <taxon>Vertebrata</taxon>
        <taxon>Euteleostomi</taxon>
        <taxon>Actinopterygii</taxon>
        <taxon>Neopterygii</taxon>
        <taxon>Teleostei</taxon>
        <taxon>Anguilliformes</taxon>
        <taxon>Congridae</taxon>
        <taxon>Conger</taxon>
    </lineage>
</organism>
<dbReference type="AlphaFoldDB" id="A0A9Q1I0J1"/>
<accession>A0A9Q1I0J1</accession>
<keyword evidence="3" id="KW-1185">Reference proteome</keyword>
<evidence type="ECO:0000313" key="2">
    <source>
        <dbReference type="EMBL" id="KAJ8274133.1"/>
    </source>
</evidence>
<sequence>MASRRLTTVHKLQKPVLGESNNSKDGSQNNSGNIGDEKRKKKPAGKIVKSRYQQAAEKKPLLKTSATESNAGLRPASPKPGSARKPCVSTPPRRSLACQSLLNPLASTSSILEPSILGGNVLQSTVLDGHCVHPEFDVSVIGKDKSQTQHTAESGNEKEILENQAFLLAYLTAKMESNTRELRSEAEWSLLAVMEEEERLRKSVCEKRRRHLLLEKHRQFGSCWTCRFVFVSTLLPPEHSSAETERVRWPWGPSLQTASGRFTEEYRAFATALDTTRHQLPVRSFHIPGDRRHFLGLAEASLRGSEALLLGDGLRAQPGGQRALELLEEMKRDTVELEQQLSRDFSDVLELSSLVSRQTVQVQQSLEEQSMGASVTRALYLPEP</sequence>
<dbReference type="Proteomes" id="UP001152803">
    <property type="component" value="Unassembled WGS sequence"/>
</dbReference>
<protein>
    <submittedName>
        <fullName evidence="2">Uncharacterized protein</fullName>
    </submittedName>
</protein>
<dbReference type="OrthoDB" id="10050218at2759"/>
<dbReference type="EMBL" id="JAFJMO010000006">
    <property type="protein sequence ID" value="KAJ8274133.1"/>
    <property type="molecule type" value="Genomic_DNA"/>
</dbReference>